<organism evidence="3 4">
    <name type="scientific">Streptomyces justiciae</name>
    <dbReference type="NCBI Taxonomy" id="2780140"/>
    <lineage>
        <taxon>Bacteria</taxon>
        <taxon>Bacillati</taxon>
        <taxon>Actinomycetota</taxon>
        <taxon>Actinomycetes</taxon>
        <taxon>Kitasatosporales</taxon>
        <taxon>Streptomycetaceae</taxon>
        <taxon>Streptomyces</taxon>
    </lineage>
</organism>
<evidence type="ECO:0000313" key="3">
    <source>
        <dbReference type="EMBL" id="MDT7840163.1"/>
    </source>
</evidence>
<dbReference type="EMBL" id="JAVTLL010000003">
    <property type="protein sequence ID" value="MDT7840163.1"/>
    <property type="molecule type" value="Genomic_DNA"/>
</dbReference>
<dbReference type="InterPro" id="IPR036514">
    <property type="entry name" value="SGNH_hydro_sf"/>
</dbReference>
<accession>A0ABU3LLZ7</accession>
<feature type="region of interest" description="Disordered" evidence="1">
    <location>
        <begin position="360"/>
        <end position="396"/>
    </location>
</feature>
<gene>
    <name evidence="3" type="ORF">RQC66_05415</name>
</gene>
<keyword evidence="4" id="KW-1185">Reference proteome</keyword>
<dbReference type="PANTHER" id="PTHR37981">
    <property type="entry name" value="LIPASE 2"/>
    <property type="match status" value="1"/>
</dbReference>
<reference evidence="4" key="1">
    <citation type="submission" date="2023-07" db="EMBL/GenBank/DDBJ databases">
        <title>Draft genome sequence of the endophytic actinobacterium Streptomyces justiciae WPN32, a potential antibiotic producer.</title>
        <authorList>
            <person name="Yasawong M."/>
            <person name="Pana W."/>
            <person name="Ganta P."/>
            <person name="Santapan N."/>
            <person name="Songngamsuk T."/>
            <person name="Phatcharaharikarn M."/>
            <person name="Kerdtoob S."/>
            <person name="Nantapong N."/>
        </authorList>
    </citation>
    <scope>NUCLEOTIDE SEQUENCE [LARGE SCALE GENOMIC DNA]</scope>
    <source>
        <strain evidence="4">WPN32</strain>
    </source>
</reference>
<dbReference type="Gene3D" id="3.40.50.1110">
    <property type="entry name" value="SGNH hydrolase"/>
    <property type="match status" value="1"/>
</dbReference>
<comment type="caution">
    <text evidence="3">The sequence shown here is derived from an EMBL/GenBank/DDBJ whole genome shotgun (WGS) entry which is preliminary data.</text>
</comment>
<evidence type="ECO:0000256" key="2">
    <source>
        <dbReference type="SAM" id="SignalP"/>
    </source>
</evidence>
<evidence type="ECO:0000256" key="1">
    <source>
        <dbReference type="SAM" id="MobiDB-lite"/>
    </source>
</evidence>
<dbReference type="RefSeq" id="WP_314198655.1">
    <property type="nucleotide sequence ID" value="NZ_JAVTLL010000003.1"/>
</dbReference>
<dbReference type="CDD" id="cd01823">
    <property type="entry name" value="SEST_like"/>
    <property type="match status" value="1"/>
</dbReference>
<dbReference type="PANTHER" id="PTHR37981:SF1">
    <property type="entry name" value="SGNH HYDROLASE-TYPE ESTERASE DOMAIN-CONTAINING PROTEIN"/>
    <property type="match status" value="1"/>
</dbReference>
<dbReference type="Pfam" id="PF00657">
    <property type="entry name" value="Lipase_GDSL"/>
    <property type="match status" value="1"/>
</dbReference>
<evidence type="ECO:0000313" key="4">
    <source>
        <dbReference type="Proteomes" id="UP001257948"/>
    </source>
</evidence>
<feature type="chain" id="PRO_5047494559" evidence="2">
    <location>
        <begin position="33"/>
        <end position="1327"/>
    </location>
</feature>
<feature type="compositionally biased region" description="Pro residues" evidence="1">
    <location>
        <begin position="38"/>
        <end position="49"/>
    </location>
</feature>
<feature type="region of interest" description="Disordered" evidence="1">
    <location>
        <begin position="34"/>
        <end position="71"/>
    </location>
</feature>
<name>A0ABU3LLZ7_9ACTN</name>
<dbReference type="SUPFAM" id="SSF52266">
    <property type="entry name" value="SGNH hydrolase"/>
    <property type="match status" value="1"/>
</dbReference>
<feature type="compositionally biased region" description="Polar residues" evidence="1">
    <location>
        <begin position="1035"/>
        <end position="1045"/>
    </location>
</feature>
<feature type="region of interest" description="Disordered" evidence="1">
    <location>
        <begin position="1035"/>
        <end position="1055"/>
    </location>
</feature>
<sequence length="1327" mass="141175">MRLRRRAHPSLALTAAALAIAGFIPVAAPALAAETTPMPSPEPSAPSVPPAGVDDPGKKLGTGWRQSKDRAVTSAADTDGLKILVADSSKAYAWKTVASLAEPTMSADTWIGNQCVMDAGHVAVVYAPRTFTNKPDLMQGGAFAAVVNTVTGAVVKLAFTASLAYFDPSCNTVTHTAAFTAFRDMNDPAKTKTRVITVNTAGKTVGSAQTAGEITSAVPVEDGAIAARGRDLVRLDAKGRLTTLTTADSPPFDIRLTRDGHVAFLDHQGDSTTRAKLWRGRGEPSVIASGKLGDVDLRQGAGGRVFLTGEPATTNVKDTGVTLLDAPVETDVSTLGRLAVDPVLTPGVRHGLARIRDAGKGFTQSASGSESATEGAPDTVAGDEPTTVTSTSTATGEQLTQSVTATAAAAGSTSVSPALTGTAPLTAAAATSNDPVDTDRWCSVPRNDVNSQALQPTPNQVEWAVDMAVRYELRASRLTQGGWRDQIGIGTIDPQGLFPRPALDGTTGRIPANVLLGVMAQESNLWQAEPGAIPGQMGNPLASYAGFYGHKGDTPDEYWKIHWLNSDCGYGVGQVTDGMRLAGYGKEGEQALPASTQRAVALDYTVNVAASLYILADKWNELHESNQTITVNNDDPAKPENWFAALWNYNLGFNPRSAETENGNWGLGWYNNPANPAYPPDRDPFMDMSVDPGNWPWDAAHPQYWPYEEKVLGWSAWSIDTGFSYATSGRQDWPGETGYSSAGFRPAWWNTEAERSAIKPPLSAFCNSANNCDSSNPPDCPDADCYTQYWWHESNVTWKDDCASSCGNENIKYQTLVSEPGRGYRLQYGTPVCAGDSANNLPSGALIVNSVPDNTNTYSDCGSTGTDDGSFEFTFNSDGSVGPGLGQYEAKGDLYQIGGGYDGHFWYAHTRDESHLGGDDGFMTVKGTWTLGQSLNGWARVFVHLPDTGAHTQQAHYIIHGVAGGDRDRYLNTHYGENTWAELGVYQFTGTPRVELSNTTDDGTADEDVAFTSVAFQKLSGKPTDMVVAMGDSYTSGEGSGNYSPESDRDHGESTWNACRRGANSWPRKTLLPNRSTTLGDLSDTHSTTADYLDVSCSGAHTRQLTAGDPTPWGKIGNYREKSQIDSGVLSSDTTLVMLTIGGNDGDNFTKAVTNCYIIGVCDADDYTGNVDQSVTDTGTVINEIASAAPNAQIVLMGYPHLVSDDPCVTADFDALNYLADYVRDKQKAKVDELSRAGVKVAFADPIPAFQGHGICDDDEWINRVVAGPNGDGDFHDGDPANQVPCLPWPGENICASLESFHPKSAGTTGYAQVMGQTLADIGYKGS</sequence>
<dbReference type="EC" id="3.1.-.-" evidence="3"/>
<dbReference type="GO" id="GO:0016787">
    <property type="term" value="F:hydrolase activity"/>
    <property type="evidence" value="ECO:0007669"/>
    <property type="project" value="UniProtKB-KW"/>
</dbReference>
<feature type="signal peptide" evidence="2">
    <location>
        <begin position="1"/>
        <end position="32"/>
    </location>
</feature>
<feature type="compositionally biased region" description="Low complexity" evidence="1">
    <location>
        <begin position="365"/>
        <end position="376"/>
    </location>
</feature>
<feature type="compositionally biased region" description="Low complexity" evidence="1">
    <location>
        <begin position="386"/>
        <end position="396"/>
    </location>
</feature>
<dbReference type="InterPro" id="IPR001087">
    <property type="entry name" value="GDSL"/>
</dbReference>
<proteinExistence type="predicted"/>
<dbReference type="Proteomes" id="UP001257948">
    <property type="component" value="Unassembled WGS sequence"/>
</dbReference>
<protein>
    <submittedName>
        <fullName evidence="3">SGNH/GDSL hydrolase family protein</fullName>
        <ecNumber evidence="3">3.1.-.-</ecNumber>
    </submittedName>
</protein>
<dbReference type="InterPro" id="IPR037460">
    <property type="entry name" value="SEST-like"/>
</dbReference>
<keyword evidence="3" id="KW-0378">Hydrolase</keyword>
<keyword evidence="2" id="KW-0732">Signal</keyword>